<accession>A0A8H7RHZ7</accession>
<dbReference type="OrthoDB" id="2220688at2759"/>
<evidence type="ECO:0000313" key="2">
    <source>
        <dbReference type="Proteomes" id="UP000603453"/>
    </source>
</evidence>
<dbReference type="AlphaFoldDB" id="A0A8H7RHZ7"/>
<organism evidence="1 2">
    <name type="scientific">Mucor saturninus</name>
    <dbReference type="NCBI Taxonomy" id="64648"/>
    <lineage>
        <taxon>Eukaryota</taxon>
        <taxon>Fungi</taxon>
        <taxon>Fungi incertae sedis</taxon>
        <taxon>Mucoromycota</taxon>
        <taxon>Mucoromycotina</taxon>
        <taxon>Mucoromycetes</taxon>
        <taxon>Mucorales</taxon>
        <taxon>Mucorineae</taxon>
        <taxon>Mucoraceae</taxon>
        <taxon>Mucor</taxon>
    </lineage>
</organism>
<proteinExistence type="predicted"/>
<protein>
    <submittedName>
        <fullName evidence="1">Uncharacterized protein</fullName>
    </submittedName>
</protein>
<dbReference type="Proteomes" id="UP000603453">
    <property type="component" value="Unassembled WGS sequence"/>
</dbReference>
<keyword evidence="2" id="KW-1185">Reference proteome</keyword>
<sequence length="101" mass="11916">MPLIQEQLENYYDSLYHLAQLSVYKLNNPTEKDPTLRRQLFVRNLFILSSNLITTTQEDVWLDACFDELDRDEDSVMEEKENLVVVAIPINQPIRKSLFLL</sequence>
<gene>
    <name evidence="1" type="ORF">INT47_004500</name>
</gene>
<reference evidence="1" key="1">
    <citation type="submission" date="2020-12" db="EMBL/GenBank/DDBJ databases">
        <title>Metabolic potential, ecology and presence of endohyphal bacteria is reflected in genomic diversity of Mucoromycotina.</title>
        <authorList>
            <person name="Muszewska A."/>
            <person name="Okrasinska A."/>
            <person name="Steczkiewicz K."/>
            <person name="Drgas O."/>
            <person name="Orlowska M."/>
            <person name="Perlinska-Lenart U."/>
            <person name="Aleksandrzak-Piekarczyk T."/>
            <person name="Szatraj K."/>
            <person name="Zielenkiewicz U."/>
            <person name="Pilsyk S."/>
            <person name="Malc E."/>
            <person name="Mieczkowski P."/>
            <person name="Kruszewska J.S."/>
            <person name="Biernat P."/>
            <person name="Pawlowska J."/>
        </authorList>
    </citation>
    <scope>NUCLEOTIDE SEQUENCE</scope>
    <source>
        <strain evidence="1">WA0000017839</strain>
    </source>
</reference>
<name>A0A8H7RHZ7_9FUNG</name>
<comment type="caution">
    <text evidence="1">The sequence shown here is derived from an EMBL/GenBank/DDBJ whole genome shotgun (WGS) entry which is preliminary data.</text>
</comment>
<evidence type="ECO:0000313" key="1">
    <source>
        <dbReference type="EMBL" id="KAG2211814.1"/>
    </source>
</evidence>
<dbReference type="EMBL" id="JAEPRD010000007">
    <property type="protein sequence ID" value="KAG2211814.1"/>
    <property type="molecule type" value="Genomic_DNA"/>
</dbReference>